<evidence type="ECO:0000256" key="1">
    <source>
        <dbReference type="SAM" id="Phobius"/>
    </source>
</evidence>
<accession>A0A7Y9I5R5</accession>
<sequence length="259" mass="28345">MNDQQLETALRDLGGRVRVEPVPEDLAERVLARIPDRKQHPVRRFLRRLVIDVRARRRLIAVIIAALIAGLLLASPVRAAVIEWLRVGGIAFRSAPAPSPSSAGTPARPGGPIMIEVADVEAARTMIDFPIGLPAGLGPPTRVAVSQDRRVVELEFETEQGQVLLSEFDGSMIVFVKRNWERLTKVQVHGELAVWLPESHTISYVDPAGVEHTDAARRSGPSLAFETIPDGTGRTITARIEGDLDQERAVELAESLTFP</sequence>
<organism evidence="2 3">
    <name type="scientific">Microlunatus parietis</name>
    <dbReference type="NCBI Taxonomy" id="682979"/>
    <lineage>
        <taxon>Bacteria</taxon>
        <taxon>Bacillati</taxon>
        <taxon>Actinomycetota</taxon>
        <taxon>Actinomycetes</taxon>
        <taxon>Propionibacteriales</taxon>
        <taxon>Propionibacteriaceae</taxon>
        <taxon>Microlunatus</taxon>
    </lineage>
</organism>
<protein>
    <recommendedName>
        <fullName evidence="4">DUF4367 domain-containing protein</fullName>
    </recommendedName>
</protein>
<evidence type="ECO:0000313" key="3">
    <source>
        <dbReference type="Proteomes" id="UP000569914"/>
    </source>
</evidence>
<keyword evidence="1" id="KW-1133">Transmembrane helix</keyword>
<dbReference type="RefSeq" id="WP_179750523.1">
    <property type="nucleotide sequence ID" value="NZ_JACCBU010000001.1"/>
</dbReference>
<keyword evidence="1" id="KW-0472">Membrane</keyword>
<evidence type="ECO:0000313" key="2">
    <source>
        <dbReference type="EMBL" id="NYE70796.1"/>
    </source>
</evidence>
<dbReference type="Proteomes" id="UP000569914">
    <property type="component" value="Unassembled WGS sequence"/>
</dbReference>
<proteinExistence type="predicted"/>
<dbReference type="EMBL" id="JACCBU010000001">
    <property type="protein sequence ID" value="NYE70796.1"/>
    <property type="molecule type" value="Genomic_DNA"/>
</dbReference>
<reference evidence="2 3" key="1">
    <citation type="submission" date="2020-07" db="EMBL/GenBank/DDBJ databases">
        <title>Sequencing the genomes of 1000 actinobacteria strains.</title>
        <authorList>
            <person name="Klenk H.-P."/>
        </authorList>
    </citation>
    <scope>NUCLEOTIDE SEQUENCE [LARGE SCALE GENOMIC DNA]</scope>
    <source>
        <strain evidence="2 3">DSM 22083</strain>
    </source>
</reference>
<comment type="caution">
    <text evidence="2">The sequence shown here is derived from an EMBL/GenBank/DDBJ whole genome shotgun (WGS) entry which is preliminary data.</text>
</comment>
<keyword evidence="1" id="KW-0812">Transmembrane</keyword>
<name>A0A7Y9I5R5_9ACTN</name>
<keyword evidence="3" id="KW-1185">Reference proteome</keyword>
<gene>
    <name evidence="2" type="ORF">BKA15_002125</name>
</gene>
<evidence type="ECO:0008006" key="4">
    <source>
        <dbReference type="Google" id="ProtNLM"/>
    </source>
</evidence>
<dbReference type="AlphaFoldDB" id="A0A7Y9I5R5"/>
<feature type="transmembrane region" description="Helical" evidence="1">
    <location>
        <begin position="59"/>
        <end position="77"/>
    </location>
</feature>